<dbReference type="EMBL" id="CM026425">
    <property type="protein sequence ID" value="KAG0577389.1"/>
    <property type="molecule type" value="Genomic_DNA"/>
</dbReference>
<comment type="caution">
    <text evidence="1">The sequence shown here is derived from an EMBL/GenBank/DDBJ whole genome shotgun (WGS) entry which is preliminary data.</text>
</comment>
<protein>
    <submittedName>
        <fullName evidence="1">Uncharacterized protein</fullName>
    </submittedName>
</protein>
<evidence type="ECO:0000313" key="2">
    <source>
        <dbReference type="Proteomes" id="UP000822688"/>
    </source>
</evidence>
<dbReference type="InterPro" id="IPR052980">
    <property type="entry name" value="Crinkler_effector"/>
</dbReference>
<keyword evidence="2" id="KW-1185">Reference proteome</keyword>
<dbReference type="PANTHER" id="PTHR33129:SF1">
    <property type="entry name" value="ATP-BINDING PROTEIN"/>
    <property type="match status" value="1"/>
</dbReference>
<name>A0A8T0I369_CERPU</name>
<dbReference type="SUPFAM" id="SSF52540">
    <property type="entry name" value="P-loop containing nucleoside triphosphate hydrolases"/>
    <property type="match status" value="1"/>
</dbReference>
<dbReference type="Proteomes" id="UP000822688">
    <property type="component" value="Chromosome 5"/>
</dbReference>
<dbReference type="InterPro" id="IPR027417">
    <property type="entry name" value="P-loop_NTPase"/>
</dbReference>
<dbReference type="PANTHER" id="PTHR33129">
    <property type="entry name" value="PROTEIN KINASE DOMAIN-CONTAINING PROTEIN-RELATED"/>
    <property type="match status" value="1"/>
</dbReference>
<sequence length="463" mass="52188">MATSIANLINDVCSHLDRNVRDRLIGQLEGDGCFDEKDLKNLSLQELLQRFKFPLIPAKKLKERGLLQETHIAPAEYFGSMVVREEGDPMFDFVASLALPGIRDQFERARSTSEFVISLPGDVYWLGDESTFSIQVFVRRAYGELKEARRECFAAGSYSTTLITGTPGIGKSHLAALMVAELLIEGKVVFLEFQSGFFGGSSEFFRLRLGKDGRAVVENFIHVKDGVEALRKESKTAAYIVDGCVPSYGHRCFLKLIFGSARKEFFRLSNKDPTWLVLYMPLFELEELVKCAQSVSRFSKLKESKIREWFYLAGGIPRTVLYRQVVGNMGPTIQEWILDLRRSMVSPSFRMDVPSDGFLEGSDKIFHWAIPDTKHLSTGSGSGLKSHLRRYTKKYMRFASPQVAAVLCITIGNLDAMEVAKFCVSSNLHMEHAAWFEDMAHIMLAAGGRFECRLIQEEASFTL</sequence>
<gene>
    <name evidence="1" type="ORF">KC19_5G152600</name>
</gene>
<organism evidence="1 2">
    <name type="scientific">Ceratodon purpureus</name>
    <name type="common">Fire moss</name>
    <name type="synonym">Dicranum purpureum</name>
    <dbReference type="NCBI Taxonomy" id="3225"/>
    <lineage>
        <taxon>Eukaryota</taxon>
        <taxon>Viridiplantae</taxon>
        <taxon>Streptophyta</taxon>
        <taxon>Embryophyta</taxon>
        <taxon>Bryophyta</taxon>
        <taxon>Bryophytina</taxon>
        <taxon>Bryopsida</taxon>
        <taxon>Dicranidae</taxon>
        <taxon>Pseudoditrichales</taxon>
        <taxon>Ditrichaceae</taxon>
        <taxon>Ceratodon</taxon>
    </lineage>
</organism>
<reference evidence="1" key="1">
    <citation type="submission" date="2020-06" db="EMBL/GenBank/DDBJ databases">
        <title>WGS assembly of Ceratodon purpureus strain R40.</title>
        <authorList>
            <person name="Carey S.B."/>
            <person name="Jenkins J."/>
            <person name="Shu S."/>
            <person name="Lovell J.T."/>
            <person name="Sreedasyam A."/>
            <person name="Maumus F."/>
            <person name="Tiley G.P."/>
            <person name="Fernandez-Pozo N."/>
            <person name="Barry K."/>
            <person name="Chen C."/>
            <person name="Wang M."/>
            <person name="Lipzen A."/>
            <person name="Daum C."/>
            <person name="Saski C.A."/>
            <person name="Payton A.C."/>
            <person name="Mcbreen J.C."/>
            <person name="Conrad R.E."/>
            <person name="Kollar L.M."/>
            <person name="Olsson S."/>
            <person name="Huttunen S."/>
            <person name="Landis J.B."/>
            <person name="Wickett N.J."/>
            <person name="Johnson M.G."/>
            <person name="Rensing S.A."/>
            <person name="Grimwood J."/>
            <person name="Schmutz J."/>
            <person name="Mcdaniel S.F."/>
        </authorList>
    </citation>
    <scope>NUCLEOTIDE SEQUENCE</scope>
    <source>
        <strain evidence="1">R40</strain>
    </source>
</reference>
<evidence type="ECO:0000313" key="1">
    <source>
        <dbReference type="EMBL" id="KAG0577389.1"/>
    </source>
</evidence>
<dbReference type="AlphaFoldDB" id="A0A8T0I369"/>
<proteinExistence type="predicted"/>
<accession>A0A8T0I369</accession>